<proteinExistence type="predicted"/>
<keyword evidence="3" id="KW-1185">Reference proteome</keyword>
<organism evidence="2 3">
    <name type="scientific">Protopolystoma xenopodis</name>
    <dbReference type="NCBI Taxonomy" id="117903"/>
    <lineage>
        <taxon>Eukaryota</taxon>
        <taxon>Metazoa</taxon>
        <taxon>Spiralia</taxon>
        <taxon>Lophotrochozoa</taxon>
        <taxon>Platyhelminthes</taxon>
        <taxon>Monogenea</taxon>
        <taxon>Polyopisthocotylea</taxon>
        <taxon>Polystomatidea</taxon>
        <taxon>Polystomatidae</taxon>
        <taxon>Protopolystoma</taxon>
    </lineage>
</organism>
<feature type="region of interest" description="Disordered" evidence="1">
    <location>
        <begin position="21"/>
        <end position="45"/>
    </location>
</feature>
<evidence type="ECO:0000256" key="1">
    <source>
        <dbReference type="SAM" id="MobiDB-lite"/>
    </source>
</evidence>
<feature type="region of interest" description="Disordered" evidence="1">
    <location>
        <begin position="73"/>
        <end position="101"/>
    </location>
</feature>
<gene>
    <name evidence="2" type="ORF">PXEA_LOCUS8608</name>
</gene>
<reference evidence="2" key="1">
    <citation type="submission" date="2018-11" db="EMBL/GenBank/DDBJ databases">
        <authorList>
            <consortium name="Pathogen Informatics"/>
        </authorList>
    </citation>
    <scope>NUCLEOTIDE SEQUENCE</scope>
</reference>
<name>A0A3S4ZMD6_9PLAT</name>
<sequence>MVGTTKINKLMPACISSKKVENGIKDDEEQVDSDSSTSSGSFSSPLLSSSLLRSTAVAVGSPDAVASFITGASCRSSGAPESPADPSLPLSSTTGSTTRTTSLRQALTAVVSKMMQIIPNHSPPDSSPAETARALDFRTSSGTWEADIMTLRTEEVPLTEGVFTTSMGPQSLIAKIE</sequence>
<feature type="compositionally biased region" description="Low complexity" evidence="1">
    <location>
        <begin position="87"/>
        <end position="101"/>
    </location>
</feature>
<feature type="compositionally biased region" description="Low complexity" evidence="1">
    <location>
        <begin position="33"/>
        <end position="45"/>
    </location>
</feature>
<protein>
    <submittedName>
        <fullName evidence="2">Uncharacterized protein</fullName>
    </submittedName>
</protein>
<dbReference type="AlphaFoldDB" id="A0A3S4ZMD6"/>
<dbReference type="EMBL" id="CAAALY010023698">
    <property type="protein sequence ID" value="VEL15168.1"/>
    <property type="molecule type" value="Genomic_DNA"/>
</dbReference>
<dbReference type="Proteomes" id="UP000784294">
    <property type="component" value="Unassembled WGS sequence"/>
</dbReference>
<evidence type="ECO:0000313" key="3">
    <source>
        <dbReference type="Proteomes" id="UP000784294"/>
    </source>
</evidence>
<accession>A0A3S4ZMD6</accession>
<evidence type="ECO:0000313" key="2">
    <source>
        <dbReference type="EMBL" id="VEL15168.1"/>
    </source>
</evidence>
<comment type="caution">
    <text evidence="2">The sequence shown here is derived from an EMBL/GenBank/DDBJ whole genome shotgun (WGS) entry which is preliminary data.</text>
</comment>